<feature type="compositionally biased region" description="Basic and acidic residues" evidence="1">
    <location>
        <begin position="118"/>
        <end position="127"/>
    </location>
</feature>
<evidence type="ECO:0000313" key="3">
    <source>
        <dbReference type="Proteomes" id="UP000193689"/>
    </source>
</evidence>
<dbReference type="STRING" id="1141098.A0A1Y2DUL0"/>
<dbReference type="InParanoid" id="A0A1Y2DUL0"/>
<accession>A0A1Y2DUL0</accession>
<organism evidence="2 3">
    <name type="scientific">Pseudomassariella vexata</name>
    <dbReference type="NCBI Taxonomy" id="1141098"/>
    <lineage>
        <taxon>Eukaryota</taxon>
        <taxon>Fungi</taxon>
        <taxon>Dikarya</taxon>
        <taxon>Ascomycota</taxon>
        <taxon>Pezizomycotina</taxon>
        <taxon>Sordariomycetes</taxon>
        <taxon>Xylariomycetidae</taxon>
        <taxon>Amphisphaeriales</taxon>
        <taxon>Pseudomassariaceae</taxon>
        <taxon>Pseudomassariella</taxon>
    </lineage>
</organism>
<name>A0A1Y2DUL0_9PEZI</name>
<feature type="region of interest" description="Disordered" evidence="1">
    <location>
        <begin position="302"/>
        <end position="340"/>
    </location>
</feature>
<evidence type="ECO:0000313" key="2">
    <source>
        <dbReference type="EMBL" id="ORY62937.1"/>
    </source>
</evidence>
<sequence>MPAVAIKAGIIAVSLVVAAGVAIYESPEIRRTLEDLRRKIAVALHSLGDSISPQERENLLNRPEDAEGFLLSRGIDVRSEQGDQQGGELGVDADAESRRRQREELMYWNAIAEAKRAKERGDPEKTADVSAVRSRTTSRGSSFDDFLKQDSDAEKGTYVFHSGTDRNEASEGLRHRAEGIRGLSHSVYTNPFADEHGIDEHTLFENSLMDPKDEFDGDDLYSISDAGRHRDEQSRSATLSALPALAEVDRPAKSREQTPSSTTEPEVVADDSMAVGEEDKHDDTFSSIQAWAQTASIPSHPSNASFYSPLPETPAAPLSEPELISDGEMTPTDSASLAGSGEDIAGEARSMVSQQGHYYDVISDDEGILTPASWSEVGSVISESDAGAQRVHA</sequence>
<gene>
    <name evidence="2" type="ORF">BCR38DRAFT_435476</name>
</gene>
<evidence type="ECO:0000256" key="1">
    <source>
        <dbReference type="SAM" id="MobiDB-lite"/>
    </source>
</evidence>
<comment type="caution">
    <text evidence="2">The sequence shown here is derived from an EMBL/GenBank/DDBJ whole genome shotgun (WGS) entry which is preliminary data.</text>
</comment>
<dbReference type="OrthoDB" id="3926760at2759"/>
<dbReference type="EMBL" id="MCFJ01000008">
    <property type="protein sequence ID" value="ORY62937.1"/>
    <property type="molecule type" value="Genomic_DNA"/>
</dbReference>
<proteinExistence type="predicted"/>
<feature type="region of interest" description="Disordered" evidence="1">
    <location>
        <begin position="118"/>
        <end position="147"/>
    </location>
</feature>
<dbReference type="AlphaFoldDB" id="A0A1Y2DUL0"/>
<dbReference type="GeneID" id="63776589"/>
<keyword evidence="3" id="KW-1185">Reference proteome</keyword>
<protein>
    <submittedName>
        <fullName evidence="2">Uncharacterized protein</fullName>
    </submittedName>
</protein>
<feature type="region of interest" description="Disordered" evidence="1">
    <location>
        <begin position="219"/>
        <end position="271"/>
    </location>
</feature>
<dbReference type="Proteomes" id="UP000193689">
    <property type="component" value="Unassembled WGS sequence"/>
</dbReference>
<reference evidence="2 3" key="1">
    <citation type="submission" date="2016-07" db="EMBL/GenBank/DDBJ databases">
        <title>Pervasive Adenine N6-methylation of Active Genes in Fungi.</title>
        <authorList>
            <consortium name="DOE Joint Genome Institute"/>
            <person name="Mondo S.J."/>
            <person name="Dannebaum R.O."/>
            <person name="Kuo R.C."/>
            <person name="Labutti K."/>
            <person name="Haridas S."/>
            <person name="Kuo A."/>
            <person name="Salamov A."/>
            <person name="Ahrendt S.R."/>
            <person name="Lipzen A."/>
            <person name="Sullivan W."/>
            <person name="Andreopoulos W.B."/>
            <person name="Clum A."/>
            <person name="Lindquist E."/>
            <person name="Daum C."/>
            <person name="Ramamoorthy G.K."/>
            <person name="Gryganskyi A."/>
            <person name="Culley D."/>
            <person name="Magnuson J.K."/>
            <person name="James T.Y."/>
            <person name="O'Malley M.A."/>
            <person name="Stajich J.E."/>
            <person name="Spatafora J.W."/>
            <person name="Visel A."/>
            <person name="Grigoriev I.V."/>
        </authorList>
    </citation>
    <scope>NUCLEOTIDE SEQUENCE [LARGE SCALE GENOMIC DNA]</scope>
    <source>
        <strain evidence="2 3">CBS 129021</strain>
    </source>
</reference>
<dbReference type="RefSeq" id="XP_040714594.1">
    <property type="nucleotide sequence ID" value="XM_040860377.1"/>
</dbReference>
<feature type="compositionally biased region" description="Basic and acidic residues" evidence="1">
    <location>
        <begin position="247"/>
        <end position="256"/>
    </location>
</feature>